<protein>
    <submittedName>
        <fullName evidence="1">8596_t:CDS:1</fullName>
    </submittedName>
</protein>
<feature type="non-terminal residue" evidence="1">
    <location>
        <position position="68"/>
    </location>
</feature>
<proteinExistence type="predicted"/>
<feature type="non-terminal residue" evidence="1">
    <location>
        <position position="1"/>
    </location>
</feature>
<gene>
    <name evidence="1" type="ORF">RFULGI_LOCUS13933</name>
</gene>
<dbReference type="AlphaFoldDB" id="A0A9N9IYS7"/>
<name>A0A9N9IYS7_9GLOM</name>
<evidence type="ECO:0000313" key="1">
    <source>
        <dbReference type="EMBL" id="CAG8755758.1"/>
    </source>
</evidence>
<evidence type="ECO:0000313" key="2">
    <source>
        <dbReference type="Proteomes" id="UP000789396"/>
    </source>
</evidence>
<dbReference type="Proteomes" id="UP000789396">
    <property type="component" value="Unassembled WGS sequence"/>
</dbReference>
<dbReference type="EMBL" id="CAJVPZ010038534">
    <property type="protein sequence ID" value="CAG8755758.1"/>
    <property type="molecule type" value="Genomic_DNA"/>
</dbReference>
<sequence length="68" mass="7509">LKPHAYTNQGKGPARRGESANLTYQNAADKLTIAPIGKPTLGTVINKTRYFLTTYLFEGNPSETKRLN</sequence>
<comment type="caution">
    <text evidence="1">The sequence shown here is derived from an EMBL/GenBank/DDBJ whole genome shotgun (WGS) entry which is preliminary data.</text>
</comment>
<organism evidence="1 2">
    <name type="scientific">Racocetra fulgida</name>
    <dbReference type="NCBI Taxonomy" id="60492"/>
    <lineage>
        <taxon>Eukaryota</taxon>
        <taxon>Fungi</taxon>
        <taxon>Fungi incertae sedis</taxon>
        <taxon>Mucoromycota</taxon>
        <taxon>Glomeromycotina</taxon>
        <taxon>Glomeromycetes</taxon>
        <taxon>Diversisporales</taxon>
        <taxon>Gigasporaceae</taxon>
        <taxon>Racocetra</taxon>
    </lineage>
</organism>
<accession>A0A9N9IYS7</accession>
<reference evidence="1" key="1">
    <citation type="submission" date="2021-06" db="EMBL/GenBank/DDBJ databases">
        <authorList>
            <person name="Kallberg Y."/>
            <person name="Tangrot J."/>
            <person name="Rosling A."/>
        </authorList>
    </citation>
    <scope>NUCLEOTIDE SEQUENCE</scope>
    <source>
        <strain evidence="1">IN212</strain>
    </source>
</reference>
<keyword evidence="2" id="KW-1185">Reference proteome</keyword>